<dbReference type="Proteomes" id="UP000684084">
    <property type="component" value="Unassembled WGS sequence"/>
</dbReference>
<name>A0A915ZSL2_9GLOM</name>
<evidence type="ECO:0000313" key="2">
    <source>
        <dbReference type="Proteomes" id="UP000684084"/>
    </source>
</evidence>
<protein>
    <submittedName>
        <fullName evidence="1">Uncharacterized protein</fullName>
    </submittedName>
</protein>
<dbReference type="VEuPathDB" id="FungiDB:RhiirFUN_006737"/>
<organism evidence="1 2">
    <name type="scientific">Rhizophagus irregularis</name>
    <dbReference type="NCBI Taxonomy" id="588596"/>
    <lineage>
        <taxon>Eukaryota</taxon>
        <taxon>Fungi</taxon>
        <taxon>Fungi incertae sedis</taxon>
        <taxon>Mucoromycota</taxon>
        <taxon>Glomeromycotina</taxon>
        <taxon>Glomeromycetes</taxon>
        <taxon>Glomerales</taxon>
        <taxon>Glomeraceae</taxon>
        <taxon>Rhizophagus</taxon>
    </lineage>
</organism>
<dbReference type="EMBL" id="CAGKOT010000056">
    <property type="protein sequence ID" value="CAB5386638.1"/>
    <property type="molecule type" value="Genomic_DNA"/>
</dbReference>
<sequence>MGSNPEFAQYIDQFTENVYNRTKIPILTHKSFVSENLFNSYHYEAHNIAWQLLIHFSVHLKAPIRVESNGLDLERTYTVNTTVYILNWLFRIHQDIIDVSWIEL</sequence>
<reference evidence="1" key="1">
    <citation type="submission" date="2020-05" db="EMBL/GenBank/DDBJ databases">
        <authorList>
            <person name="Rincon C."/>
            <person name="Sanders R I."/>
            <person name="Robbins C."/>
            <person name="Chaturvedi A."/>
        </authorList>
    </citation>
    <scope>NUCLEOTIDE SEQUENCE</scope>
    <source>
        <strain evidence="1">CHB12</strain>
    </source>
</reference>
<gene>
    <name evidence="1" type="ORF">CHRIB12_LOCUS19785</name>
</gene>
<comment type="caution">
    <text evidence="1">The sequence shown here is derived from an EMBL/GenBank/DDBJ whole genome shotgun (WGS) entry which is preliminary data.</text>
</comment>
<dbReference type="OrthoDB" id="2419846at2759"/>
<dbReference type="AlphaFoldDB" id="A0A915ZSL2"/>
<evidence type="ECO:0000313" key="1">
    <source>
        <dbReference type="EMBL" id="CAB5386638.1"/>
    </source>
</evidence>
<proteinExistence type="predicted"/>
<accession>A0A915ZSL2</accession>